<name>A0ACC0G5E0_9ERIC</name>
<evidence type="ECO:0000313" key="2">
    <source>
        <dbReference type="Proteomes" id="UP001060215"/>
    </source>
</evidence>
<reference evidence="1 2" key="1">
    <citation type="journal article" date="2022" name="Plant J.">
        <title>Chromosome-level genome of Camellia lanceoleosa provides a valuable resource for understanding genome evolution and self-incompatibility.</title>
        <authorList>
            <person name="Gong W."/>
            <person name="Xiao S."/>
            <person name="Wang L."/>
            <person name="Liao Z."/>
            <person name="Chang Y."/>
            <person name="Mo W."/>
            <person name="Hu G."/>
            <person name="Li W."/>
            <person name="Zhao G."/>
            <person name="Zhu H."/>
            <person name="Hu X."/>
            <person name="Ji K."/>
            <person name="Xiang X."/>
            <person name="Song Q."/>
            <person name="Yuan D."/>
            <person name="Jin S."/>
            <person name="Zhang L."/>
        </authorList>
    </citation>
    <scope>NUCLEOTIDE SEQUENCE [LARGE SCALE GENOMIC DNA]</scope>
    <source>
        <strain evidence="1">SQ_2022a</strain>
    </source>
</reference>
<gene>
    <name evidence="1" type="ORF">LOK49_LG11G02153</name>
</gene>
<evidence type="ECO:0000313" key="1">
    <source>
        <dbReference type="EMBL" id="KAI7996044.1"/>
    </source>
</evidence>
<dbReference type="EMBL" id="CM045769">
    <property type="protein sequence ID" value="KAI7996044.1"/>
    <property type="molecule type" value="Genomic_DNA"/>
</dbReference>
<protein>
    <submittedName>
        <fullName evidence="1">Uncharacterized protein</fullName>
    </submittedName>
</protein>
<sequence>MGIISLRLHHRSSAVVGREELNREALVVAEGDAFEVVEGEEGARGDGVELAVDAVVGGGGGGEVEEEGDTVGAADEGEGVEGVVVADEVGVV</sequence>
<keyword evidence="2" id="KW-1185">Reference proteome</keyword>
<accession>A0ACC0G5E0</accession>
<organism evidence="1 2">
    <name type="scientific">Camellia lanceoleosa</name>
    <dbReference type="NCBI Taxonomy" id="1840588"/>
    <lineage>
        <taxon>Eukaryota</taxon>
        <taxon>Viridiplantae</taxon>
        <taxon>Streptophyta</taxon>
        <taxon>Embryophyta</taxon>
        <taxon>Tracheophyta</taxon>
        <taxon>Spermatophyta</taxon>
        <taxon>Magnoliopsida</taxon>
        <taxon>eudicotyledons</taxon>
        <taxon>Gunneridae</taxon>
        <taxon>Pentapetalae</taxon>
        <taxon>asterids</taxon>
        <taxon>Ericales</taxon>
        <taxon>Theaceae</taxon>
        <taxon>Camellia</taxon>
    </lineage>
</organism>
<dbReference type="Proteomes" id="UP001060215">
    <property type="component" value="Chromosome 12"/>
</dbReference>
<proteinExistence type="predicted"/>
<comment type="caution">
    <text evidence="1">The sequence shown here is derived from an EMBL/GenBank/DDBJ whole genome shotgun (WGS) entry which is preliminary data.</text>
</comment>